<proteinExistence type="predicted"/>
<accession>A0A3T0KX01</accession>
<dbReference type="KEGG" id="pasa:BAOM_4268"/>
<keyword evidence="1" id="KW-1133">Transmembrane helix</keyword>
<evidence type="ECO:0000256" key="1">
    <source>
        <dbReference type="SAM" id="Phobius"/>
    </source>
</evidence>
<evidence type="ECO:0000313" key="2">
    <source>
        <dbReference type="EMBL" id="AZV44849.1"/>
    </source>
</evidence>
<dbReference type="OrthoDB" id="2974009at2"/>
<evidence type="ECO:0000313" key="3">
    <source>
        <dbReference type="Proteomes" id="UP000283095"/>
    </source>
</evidence>
<dbReference type="InterPro" id="IPR035901">
    <property type="entry name" value="GIY-YIG_endonuc_sf"/>
</dbReference>
<dbReference type="EMBL" id="CP026095">
    <property type="protein sequence ID" value="AZV44849.1"/>
    <property type="molecule type" value="Genomic_DNA"/>
</dbReference>
<name>A0A3T0KX01_9BACI</name>
<dbReference type="AlphaFoldDB" id="A0A3T0KX01"/>
<dbReference type="SUPFAM" id="SSF82771">
    <property type="entry name" value="GIY-YIG endonuclease"/>
    <property type="match status" value="1"/>
</dbReference>
<dbReference type="Proteomes" id="UP000283095">
    <property type="component" value="Chromosome"/>
</dbReference>
<reference evidence="2 3" key="1">
    <citation type="submission" date="2018-01" db="EMBL/GenBank/DDBJ databases">
        <title>Bacillus asahii Genome sequencing and assembly.</title>
        <authorList>
            <person name="Jiang H."/>
            <person name="Feng Y."/>
            <person name="Zhao F."/>
            <person name="Lin X."/>
        </authorList>
    </citation>
    <scope>NUCLEOTIDE SEQUENCE [LARGE SCALE GENOMIC DNA]</scope>
    <source>
        <strain evidence="2 3">OM18</strain>
    </source>
</reference>
<feature type="transmembrane region" description="Helical" evidence="1">
    <location>
        <begin position="12"/>
        <end position="40"/>
    </location>
</feature>
<dbReference type="RefSeq" id="WP_127761746.1">
    <property type="nucleotide sequence ID" value="NZ_CP026095.1"/>
</dbReference>
<keyword evidence="1" id="KW-0472">Membrane</keyword>
<evidence type="ECO:0008006" key="4">
    <source>
        <dbReference type="Google" id="ProtNLM"/>
    </source>
</evidence>
<organism evidence="2 3">
    <name type="scientific">Peribacillus asahii</name>
    <dbReference type="NCBI Taxonomy" id="228899"/>
    <lineage>
        <taxon>Bacteria</taxon>
        <taxon>Bacillati</taxon>
        <taxon>Bacillota</taxon>
        <taxon>Bacilli</taxon>
        <taxon>Bacillales</taxon>
        <taxon>Bacillaceae</taxon>
        <taxon>Peribacillus</taxon>
    </lineage>
</organism>
<gene>
    <name evidence="2" type="ORF">BAOM_4268</name>
</gene>
<sequence length="179" mass="21430">MVKREYTHVDGFNYTSLIGLSGIYIFQELYGNLVYIGMWYNDDFRSRMRKHGSDVDSKYDSNIHYIHVIIVDQNIYPILPLEHLYIWYFNLTDQQLLFYKWDDNEEVVKQKAKEQNLDIGDSIKDFLLTFECVLLEKEWGEDSAAKRYGEVEKLSSKKYQCDGSIKCRCYRCLLNRRKN</sequence>
<protein>
    <recommendedName>
        <fullName evidence="4">GIY-YIG domain-containing protein</fullName>
    </recommendedName>
</protein>
<keyword evidence="1" id="KW-0812">Transmembrane</keyword>